<evidence type="ECO:0000313" key="11">
    <source>
        <dbReference type="EMBL" id="CDO55057.1"/>
    </source>
</evidence>
<evidence type="ECO:0000256" key="9">
    <source>
        <dbReference type="RuleBase" id="RU364024"/>
    </source>
</evidence>
<evidence type="ECO:0000259" key="10">
    <source>
        <dbReference type="Pfam" id="PF18307"/>
    </source>
</evidence>
<dbReference type="EMBL" id="CCBN010000009">
    <property type="protein sequence ID" value="CDO55057.1"/>
    <property type="molecule type" value="Genomic_DNA"/>
</dbReference>
<evidence type="ECO:0000256" key="2">
    <source>
        <dbReference type="ARBA" id="ARBA00004123"/>
    </source>
</evidence>
<dbReference type="Gene3D" id="3.30.70.2610">
    <property type="match status" value="1"/>
</dbReference>
<evidence type="ECO:0000256" key="6">
    <source>
        <dbReference type="ARBA" id="ARBA00023163"/>
    </source>
</evidence>
<proteinExistence type="inferred from homology"/>
<dbReference type="GO" id="GO:0001671">
    <property type="term" value="F:ATPase activator activity"/>
    <property type="evidence" value="ECO:0007669"/>
    <property type="project" value="InterPro"/>
</dbReference>
<dbReference type="Proteomes" id="UP000242525">
    <property type="component" value="Unassembled WGS sequence"/>
</dbReference>
<organism evidence="11 12">
    <name type="scientific">Geotrichum candidum</name>
    <name type="common">Oospora lactis</name>
    <name type="synonym">Dipodascus geotrichum</name>
    <dbReference type="NCBI Taxonomy" id="1173061"/>
    <lineage>
        <taxon>Eukaryota</taxon>
        <taxon>Fungi</taxon>
        <taxon>Dikarya</taxon>
        <taxon>Ascomycota</taxon>
        <taxon>Saccharomycotina</taxon>
        <taxon>Dipodascomycetes</taxon>
        <taxon>Dipodascales</taxon>
        <taxon>Dipodascaceae</taxon>
        <taxon>Geotrichum</taxon>
    </lineage>
</organism>
<protein>
    <recommendedName>
        <fullName evidence="9">RNA polymerase II transcription factor B subunit 2</fullName>
    </recommendedName>
</protein>
<dbReference type="Pfam" id="PF18307">
    <property type="entry name" value="Tfb2_C"/>
    <property type="match status" value="1"/>
</dbReference>
<evidence type="ECO:0000256" key="8">
    <source>
        <dbReference type="ARBA" id="ARBA00023242"/>
    </source>
</evidence>
<evidence type="ECO:0000256" key="3">
    <source>
        <dbReference type="ARBA" id="ARBA00007132"/>
    </source>
</evidence>
<keyword evidence="7 9" id="KW-0234">DNA repair</keyword>
<keyword evidence="4 9" id="KW-0227">DNA damage</keyword>
<dbReference type="PANTHER" id="PTHR13152">
    <property type="entry name" value="TFIIH, POLYPEPTIDE 4"/>
    <property type="match status" value="1"/>
</dbReference>
<feature type="domain" description="Transcription factor Tfb2 C-terminal" evidence="10">
    <location>
        <begin position="408"/>
        <end position="475"/>
    </location>
</feature>
<comment type="subcellular location">
    <subcellularLocation>
        <location evidence="2 9">Nucleus</location>
    </subcellularLocation>
</comment>
<evidence type="ECO:0000256" key="7">
    <source>
        <dbReference type="ARBA" id="ARBA00023204"/>
    </source>
</evidence>
<comment type="caution">
    <text evidence="11">The sequence shown here is derived from an EMBL/GenBank/DDBJ whole genome shotgun (WGS) entry which is preliminary data.</text>
</comment>
<dbReference type="GO" id="GO:0003690">
    <property type="term" value="F:double-stranded DNA binding"/>
    <property type="evidence" value="ECO:0007669"/>
    <property type="project" value="TreeGrafter"/>
</dbReference>
<keyword evidence="5 9" id="KW-0805">Transcription regulation</keyword>
<dbReference type="STRING" id="1173061.A0A0J9XC01"/>
<sequence length="490" mass="54531">MSDLRSSVNEYLEGLPETVLTRLYQSPATCLAIFRLLPGLAKHLVLGMLYRDDPLPLDHVDTLVNANSQRLQGETHKKLKGLHIIRERHHALTLNSTFRTSFQNALTGSDGTSSFGIACETEDKHKVGIPFLEQHAISRWESILHFMVGTQQTEVPNDGVLSLLHHSGLMEGTDPYNMRITNAGFQFLLQDVNAQIWTLLLQYLNMAEKLQMDPVDVLNFIFMLGSLELGKDYSLSALSGTQVHMLEDLRDYGIVYQRKSSSRRFYPTRLATTLTSDATSVRSAASSMDVAMSKPVTATNVSSANGVSGAGSGTSSSIMGGNTGFIILETNFRLYAYTDSPLQIAVLNLFVSLKSRFANMVAGNITRESVRSALSNGIKADQIIQYLTVHAHPQMQKSEPILPPTVVDQIKLWQIEMDRIKAVEGYLFTNFRNFNEYSMVATYAKQLGVVVWESQAKRKFFVTKEGNSQVVEYVNRKMQQLQAQAASSGK</sequence>
<dbReference type="GO" id="GO:0006289">
    <property type="term" value="P:nucleotide-excision repair"/>
    <property type="evidence" value="ECO:0007669"/>
    <property type="project" value="InterPro"/>
</dbReference>
<comment type="function">
    <text evidence="1">Component of the general transcription and DNA repair factor IIH (TFIIH) core complex, which is involved in general and transcription-coupled nucleotide excision repair (NER) of damaged DNA and, when complexed to TFIIK, in RNA transcription by RNA polymerase II. In NER, TFIIH acts by opening DNA around the lesion to allow the excision of the damaged oligonucleotide and its replacement by a new DNA fragment. In transcription, TFIIH has an essential role in transcription initiation. When the pre-initiation complex (PIC) has been established, TFIIH is required for promoter opening and promoter escape. Phosphorylation of the C-terminal tail (CTD) of the largest subunit of RNA polymerase II by the kinase module TFIIK controls the initiation of transcription.</text>
</comment>
<reference evidence="11" key="1">
    <citation type="submission" date="2014-03" db="EMBL/GenBank/DDBJ databases">
        <authorList>
            <person name="Casaregola S."/>
        </authorList>
    </citation>
    <scope>NUCLEOTIDE SEQUENCE [LARGE SCALE GENOMIC DNA]</scope>
    <source>
        <strain evidence="11">CLIB 918</strain>
    </source>
</reference>
<dbReference type="OrthoDB" id="364513at2759"/>
<dbReference type="PANTHER" id="PTHR13152:SF0">
    <property type="entry name" value="GENERAL TRANSCRIPTION FACTOR IIH SUBUNIT 4"/>
    <property type="match status" value="1"/>
</dbReference>
<dbReference type="AlphaFoldDB" id="A0A0J9XC01"/>
<comment type="similarity">
    <text evidence="3 9">Belongs to the TFB2 family.</text>
</comment>
<keyword evidence="12" id="KW-1185">Reference proteome</keyword>
<dbReference type="InterPro" id="IPR004598">
    <property type="entry name" value="TFIIH_p52/Tfb2"/>
</dbReference>
<gene>
    <name evidence="11" type="ORF">BN980_GECA09s03519g</name>
</gene>
<keyword evidence="6 9" id="KW-0804">Transcription</keyword>
<name>A0A0J9XC01_GEOCN</name>
<evidence type="ECO:0000256" key="1">
    <source>
        <dbReference type="ARBA" id="ARBA00002817"/>
    </source>
</evidence>
<evidence type="ECO:0000256" key="5">
    <source>
        <dbReference type="ARBA" id="ARBA00023015"/>
    </source>
</evidence>
<dbReference type="GO" id="GO:0006366">
    <property type="term" value="P:transcription by RNA polymerase II"/>
    <property type="evidence" value="ECO:0007669"/>
    <property type="project" value="UniProtKB-ARBA"/>
</dbReference>
<dbReference type="GO" id="GO:0005675">
    <property type="term" value="C:transcription factor TFIIH holo complex"/>
    <property type="evidence" value="ECO:0007669"/>
    <property type="project" value="TreeGrafter"/>
</dbReference>
<dbReference type="GO" id="GO:0000439">
    <property type="term" value="C:transcription factor TFIIH core complex"/>
    <property type="evidence" value="ECO:0007669"/>
    <property type="project" value="InterPro"/>
</dbReference>
<evidence type="ECO:0000313" key="12">
    <source>
        <dbReference type="Proteomes" id="UP000242525"/>
    </source>
</evidence>
<dbReference type="InterPro" id="IPR040662">
    <property type="entry name" value="Tfb2_C"/>
</dbReference>
<evidence type="ECO:0000256" key="4">
    <source>
        <dbReference type="ARBA" id="ARBA00022763"/>
    </source>
</evidence>
<accession>A0A0J9XC01</accession>
<dbReference type="Pfam" id="PF03849">
    <property type="entry name" value="Tfb2"/>
    <property type="match status" value="1"/>
</dbReference>
<dbReference type="NCBIfam" id="TIGR00625">
    <property type="entry name" value="tfb2"/>
    <property type="match status" value="1"/>
</dbReference>
<comment type="function">
    <text evidence="9">Component of the general transcription and DNA repair factor IIH (TFIIH) core complex which is involved in general and transcription-coupled nucleotide excision repair (NER) of damaged DNA.</text>
</comment>
<keyword evidence="8 9" id="KW-0539">Nucleus</keyword>
<dbReference type="FunFam" id="3.30.70.2610:FF:000001">
    <property type="entry name" value="General transcription factor IIH subunit 4"/>
    <property type="match status" value="1"/>
</dbReference>